<dbReference type="HOGENOM" id="CLU_064974_0_0_1"/>
<keyword evidence="1" id="KW-0812">Transmembrane</keyword>
<dbReference type="Proteomes" id="UP000016930">
    <property type="component" value="Unassembled WGS sequence"/>
</dbReference>
<sequence>MALASVNFTLFASSPMFNFAPQLGAGVGSASTGWQFNQSGETGLYYTTRAGSSMQLQFYGTGIQLQGSAGCPFSVNIDGDAVEESLASGLIFSKTGLEQETHNLNLTVGPGASTDAEVIFTSAIIIDEFPVGQVPLALNYPASNNTLDFFGPWDSFANGTAQTDFPAASVTVNFTGPAIIVNGPAGTAAGVGQFSVIVDGNPGLMVTTPALAAPSTQLFFQSGLDPNQQHSVTIINLPNSTFAFDNIQIWGSTSTFPSSAPFATGTAVGTIPVEASTSSHSNVVKIVAPIVAVVAALLILAAALLFRRRQRRRTTLRGPFAMRLSRAFGKQGAAALTLHDLGPKAEQPVSFGIDNMQKA</sequence>
<proteinExistence type="predicted"/>
<keyword evidence="1" id="KW-1133">Transmembrane helix</keyword>
<name>M2R848_CERS8</name>
<dbReference type="AlphaFoldDB" id="M2R848"/>
<dbReference type="STRING" id="914234.M2R848"/>
<reference evidence="2 3" key="1">
    <citation type="journal article" date="2012" name="Proc. Natl. Acad. Sci. U.S.A.">
        <title>Comparative genomics of Ceriporiopsis subvermispora and Phanerochaete chrysosporium provide insight into selective ligninolysis.</title>
        <authorList>
            <person name="Fernandez-Fueyo E."/>
            <person name="Ruiz-Duenas F.J."/>
            <person name="Ferreira P."/>
            <person name="Floudas D."/>
            <person name="Hibbett D.S."/>
            <person name="Canessa P."/>
            <person name="Larrondo L.F."/>
            <person name="James T.Y."/>
            <person name="Seelenfreund D."/>
            <person name="Lobos S."/>
            <person name="Polanco R."/>
            <person name="Tello M."/>
            <person name="Honda Y."/>
            <person name="Watanabe T."/>
            <person name="Watanabe T."/>
            <person name="Ryu J.S."/>
            <person name="Kubicek C.P."/>
            <person name="Schmoll M."/>
            <person name="Gaskell J."/>
            <person name="Hammel K.E."/>
            <person name="St John F.J."/>
            <person name="Vanden Wymelenberg A."/>
            <person name="Sabat G."/>
            <person name="Splinter BonDurant S."/>
            <person name="Syed K."/>
            <person name="Yadav J.S."/>
            <person name="Doddapaneni H."/>
            <person name="Subramanian V."/>
            <person name="Lavin J.L."/>
            <person name="Oguiza J.A."/>
            <person name="Perez G."/>
            <person name="Pisabarro A.G."/>
            <person name="Ramirez L."/>
            <person name="Santoyo F."/>
            <person name="Master E."/>
            <person name="Coutinho P.M."/>
            <person name="Henrissat B."/>
            <person name="Lombard V."/>
            <person name="Magnuson J.K."/>
            <person name="Kuees U."/>
            <person name="Hori C."/>
            <person name="Igarashi K."/>
            <person name="Samejima M."/>
            <person name="Held B.W."/>
            <person name="Barry K.W."/>
            <person name="LaButti K.M."/>
            <person name="Lapidus A."/>
            <person name="Lindquist E.A."/>
            <person name="Lucas S.M."/>
            <person name="Riley R."/>
            <person name="Salamov A.A."/>
            <person name="Hoffmeister D."/>
            <person name="Schwenk D."/>
            <person name="Hadar Y."/>
            <person name="Yarden O."/>
            <person name="de Vries R.P."/>
            <person name="Wiebenga A."/>
            <person name="Stenlid J."/>
            <person name="Eastwood D."/>
            <person name="Grigoriev I.V."/>
            <person name="Berka R.M."/>
            <person name="Blanchette R.A."/>
            <person name="Kersten P."/>
            <person name="Martinez A.T."/>
            <person name="Vicuna R."/>
            <person name="Cullen D."/>
        </authorList>
    </citation>
    <scope>NUCLEOTIDE SEQUENCE [LARGE SCALE GENOMIC DNA]</scope>
    <source>
        <strain evidence="2 3">B</strain>
    </source>
</reference>
<keyword evidence="1" id="KW-0472">Membrane</keyword>
<dbReference type="Gene3D" id="2.60.120.260">
    <property type="entry name" value="Galactose-binding domain-like"/>
    <property type="match status" value="2"/>
</dbReference>
<evidence type="ECO:0000313" key="3">
    <source>
        <dbReference type="Proteomes" id="UP000016930"/>
    </source>
</evidence>
<gene>
    <name evidence="2" type="ORF">CERSUDRAFT_116771</name>
</gene>
<evidence type="ECO:0000313" key="2">
    <source>
        <dbReference type="EMBL" id="EMD34607.1"/>
    </source>
</evidence>
<evidence type="ECO:0000256" key="1">
    <source>
        <dbReference type="SAM" id="Phobius"/>
    </source>
</evidence>
<protein>
    <submittedName>
        <fullName evidence="2">Uncharacterized protein</fullName>
    </submittedName>
</protein>
<dbReference type="OrthoDB" id="2576334at2759"/>
<organism evidence="2 3">
    <name type="scientific">Ceriporiopsis subvermispora (strain B)</name>
    <name type="common">White-rot fungus</name>
    <name type="synonym">Gelatoporia subvermispora</name>
    <dbReference type="NCBI Taxonomy" id="914234"/>
    <lineage>
        <taxon>Eukaryota</taxon>
        <taxon>Fungi</taxon>
        <taxon>Dikarya</taxon>
        <taxon>Basidiomycota</taxon>
        <taxon>Agaricomycotina</taxon>
        <taxon>Agaricomycetes</taxon>
        <taxon>Polyporales</taxon>
        <taxon>Gelatoporiaceae</taxon>
        <taxon>Gelatoporia</taxon>
    </lineage>
</organism>
<feature type="transmembrane region" description="Helical" evidence="1">
    <location>
        <begin position="286"/>
        <end position="306"/>
    </location>
</feature>
<dbReference type="EMBL" id="KB445802">
    <property type="protein sequence ID" value="EMD34607.1"/>
    <property type="molecule type" value="Genomic_DNA"/>
</dbReference>
<accession>M2R848</accession>
<keyword evidence="3" id="KW-1185">Reference proteome</keyword>